<sequence length="149" mass="16651">MSKKLTFALLAPALVIAVILILNLLSPQKTEIVNIEPLPAEETPEIIVDTPKPNDVVTSPLVVKGRARGTWYFEAEFPITLYYGVKDSSVTVNAFALGEWMTEDYVDFEVVINFPVPPENDGLLVLNKNNPSDLREQDKSLSIPLRFHE</sequence>
<dbReference type="EMBL" id="MEWA01000019">
    <property type="protein sequence ID" value="OGC69561.1"/>
    <property type="molecule type" value="Genomic_DNA"/>
</dbReference>
<dbReference type="InterPro" id="IPR018911">
    <property type="entry name" value="Gmad2_Ig-like_dom"/>
</dbReference>
<dbReference type="Pfam" id="PF10648">
    <property type="entry name" value="Gmad2"/>
    <property type="match status" value="1"/>
</dbReference>
<comment type="caution">
    <text evidence="2">The sequence shown here is derived from an EMBL/GenBank/DDBJ whole genome shotgun (WGS) entry which is preliminary data.</text>
</comment>
<dbReference type="AlphaFoldDB" id="A0A1F4WJJ3"/>
<evidence type="ECO:0000313" key="3">
    <source>
        <dbReference type="Proteomes" id="UP000179113"/>
    </source>
</evidence>
<evidence type="ECO:0000313" key="2">
    <source>
        <dbReference type="EMBL" id="OGC69561.1"/>
    </source>
</evidence>
<reference evidence="2 3" key="1">
    <citation type="journal article" date="2016" name="Nat. Commun.">
        <title>Thousands of microbial genomes shed light on interconnected biogeochemical processes in an aquifer system.</title>
        <authorList>
            <person name="Anantharaman K."/>
            <person name="Brown C.T."/>
            <person name="Hug L.A."/>
            <person name="Sharon I."/>
            <person name="Castelle C.J."/>
            <person name="Probst A.J."/>
            <person name="Thomas B.C."/>
            <person name="Singh A."/>
            <person name="Wilkins M.J."/>
            <person name="Karaoz U."/>
            <person name="Brodie E.L."/>
            <person name="Williams K.H."/>
            <person name="Hubbard S.S."/>
            <person name="Banfield J.F."/>
        </authorList>
    </citation>
    <scope>NUCLEOTIDE SEQUENCE [LARGE SCALE GENOMIC DNA]</scope>
</reference>
<gene>
    <name evidence="2" type="ORF">A2415_03230</name>
</gene>
<proteinExistence type="predicted"/>
<evidence type="ECO:0000259" key="1">
    <source>
        <dbReference type="Pfam" id="PF10648"/>
    </source>
</evidence>
<organism evidence="2 3">
    <name type="scientific">candidate division WWE3 bacterium RIFOXYC1_FULL_39_7</name>
    <dbReference type="NCBI Taxonomy" id="1802643"/>
    <lineage>
        <taxon>Bacteria</taxon>
        <taxon>Katanobacteria</taxon>
    </lineage>
</organism>
<dbReference type="Proteomes" id="UP000179113">
    <property type="component" value="Unassembled WGS sequence"/>
</dbReference>
<name>A0A1F4WJJ3_UNCKA</name>
<protein>
    <recommendedName>
        <fullName evidence="1">Bacterial spore germination immunoglobulin-like domain-containing protein</fullName>
    </recommendedName>
</protein>
<accession>A0A1F4WJJ3</accession>
<feature type="domain" description="Bacterial spore germination immunoglobulin-like" evidence="1">
    <location>
        <begin position="46"/>
        <end position="133"/>
    </location>
</feature>